<dbReference type="AlphaFoldDB" id="U3BEB6"/>
<comment type="caution">
    <text evidence="1">The sequence shown here is derived from an EMBL/GenBank/DDBJ whole genome shotgun (WGS) entry which is preliminary data.</text>
</comment>
<organism evidence="1 2">
    <name type="scientific">Aquipseudomonas alcaligenes (strain ATCC 14909 / DSM 50342 / CCUG 1425 / JCM 20561 / NBRC 14159 / NCIMB 9945 / NCTC 10367 / 1577)</name>
    <name type="common">Pseudomonas alcaligenes</name>
    <dbReference type="NCBI Taxonomy" id="1215092"/>
    <lineage>
        <taxon>Bacteria</taxon>
        <taxon>Pseudomonadati</taxon>
        <taxon>Pseudomonadota</taxon>
        <taxon>Gammaproteobacteria</taxon>
        <taxon>Pseudomonadales</taxon>
        <taxon>Pseudomonadaceae</taxon>
        <taxon>Aquipseudomonas</taxon>
    </lineage>
</organism>
<sequence>MPSLIDARDWRHLEMAAGNSVGSLRFCALHSPTDSKLQYRADLAYRDRFWSAIDQCRIRFVLARKHRLAACDAAVPLSVRQVLELHEEGLSEAQIQQVTLLSSVEIKTSLKWLPSGAYQAIRQAEEHVQLPDERLLRQTAYLLVHGDVQGLLALESALPSLVVTALQSEIYALFEQRLSARTLEIVRLSRMGLAKAEIAKYIGVSRQVVHNALGRDLAKSYLHFLDALAEANMGADYFAGMLNGYCH</sequence>
<gene>
    <name evidence="1" type="ORF">PA6_070_00020</name>
</gene>
<proteinExistence type="predicted"/>
<evidence type="ECO:0000313" key="2">
    <source>
        <dbReference type="Proteomes" id="UP000016560"/>
    </source>
</evidence>
<dbReference type="Proteomes" id="UP000016560">
    <property type="component" value="Unassembled WGS sequence"/>
</dbReference>
<name>U3BEB6_AQUA1</name>
<evidence type="ECO:0000313" key="1">
    <source>
        <dbReference type="EMBL" id="GAD65108.1"/>
    </source>
</evidence>
<accession>U3BEB6</accession>
<protein>
    <submittedName>
        <fullName evidence="1">Uncharacterized protein</fullName>
    </submittedName>
</protein>
<reference evidence="1" key="1">
    <citation type="submission" date="2024-09" db="EMBL/GenBank/DDBJ databases">
        <title>Whole genome shotgun sequence of Pseudomonas alcaligenes NBRC 14159.</title>
        <authorList>
            <person name="Yoshida I."/>
            <person name="Hosoyama A."/>
            <person name="Tsuchikane K."/>
            <person name="Noguchi M."/>
            <person name="Hirakata S."/>
            <person name="Ando Y."/>
            <person name="Ohji S."/>
            <person name="Yamazoe A."/>
            <person name="Yamazaki S."/>
            <person name="Fujita N."/>
        </authorList>
    </citation>
    <scope>NUCLEOTIDE SEQUENCE</scope>
    <source>
        <strain evidence="1">NBRC 14159</strain>
    </source>
</reference>
<keyword evidence="2" id="KW-1185">Reference proteome</keyword>
<dbReference type="EMBL" id="BATI01000070">
    <property type="protein sequence ID" value="GAD65108.1"/>
    <property type="molecule type" value="Genomic_DNA"/>
</dbReference>